<sequence length="273" mass="30291">MNVECCVCDLDGTLLHSSMTLSDANISAIRILQERGVIVVLATGRNDLYVKDIARQLGISTPIISCNGGLVRWQDTGEVLYSKHLPSPTDRKIIEYCMAKGYDFTVSSYDCIYHQKNSERVAVFHQYNAKVQPALRVPLKEMTQPDAMPLGKLLKLFIWKLNASQIDEFVQLHNPDGGLTIVSSEKNGLDIMAQCTSKGEALRVFTEKYDIDLAKTVVFGDNYNDISMMELAGYPIAVANAEEQVKQAAKYVTLSNNEDGVAYAIHQYILGKG</sequence>
<evidence type="ECO:0000313" key="1">
    <source>
        <dbReference type="EMBL" id="EIW18886.1"/>
    </source>
</evidence>
<dbReference type="InterPro" id="IPR036412">
    <property type="entry name" value="HAD-like_sf"/>
</dbReference>
<organism evidence="1 2">
    <name type="scientific">Pelosinus fermentans B4</name>
    <dbReference type="NCBI Taxonomy" id="1149862"/>
    <lineage>
        <taxon>Bacteria</taxon>
        <taxon>Bacillati</taxon>
        <taxon>Bacillota</taxon>
        <taxon>Negativicutes</taxon>
        <taxon>Selenomonadales</taxon>
        <taxon>Sporomusaceae</taxon>
        <taxon>Pelosinus</taxon>
    </lineage>
</organism>
<dbReference type="Pfam" id="PF08282">
    <property type="entry name" value="Hydrolase_3"/>
    <property type="match status" value="1"/>
</dbReference>
<dbReference type="GO" id="GO:0000287">
    <property type="term" value="F:magnesium ion binding"/>
    <property type="evidence" value="ECO:0007669"/>
    <property type="project" value="TreeGrafter"/>
</dbReference>
<dbReference type="RefSeq" id="WP_007933320.1">
    <property type="nucleotide sequence ID" value="NZ_AKVJ01000022.1"/>
</dbReference>
<dbReference type="Proteomes" id="UP000004324">
    <property type="component" value="Unassembled WGS sequence"/>
</dbReference>
<proteinExistence type="predicted"/>
<dbReference type="NCBIfam" id="TIGR01484">
    <property type="entry name" value="HAD-SF-IIB"/>
    <property type="match status" value="1"/>
</dbReference>
<dbReference type="Gene3D" id="3.30.1240.10">
    <property type="match status" value="1"/>
</dbReference>
<dbReference type="GO" id="GO:0005829">
    <property type="term" value="C:cytosol"/>
    <property type="evidence" value="ECO:0007669"/>
    <property type="project" value="TreeGrafter"/>
</dbReference>
<dbReference type="CDD" id="cd07516">
    <property type="entry name" value="HAD_Pase"/>
    <property type="match status" value="1"/>
</dbReference>
<name>I9LEW5_9FIRM</name>
<dbReference type="SFLD" id="SFLDG01140">
    <property type="entry name" value="C2.B:_Phosphomannomutase_and_P"/>
    <property type="match status" value="1"/>
</dbReference>
<dbReference type="OrthoDB" id="9781413at2"/>
<dbReference type="PANTHER" id="PTHR10000:SF8">
    <property type="entry name" value="HAD SUPERFAMILY HYDROLASE-LIKE, TYPE 3"/>
    <property type="match status" value="1"/>
</dbReference>
<dbReference type="InterPro" id="IPR000150">
    <property type="entry name" value="Cof"/>
</dbReference>
<reference evidence="1 2" key="1">
    <citation type="journal article" date="2012" name="J. Bacteriol.">
        <title>Draft Genome Sequences for Two Metal-Reducing Pelosinus fermentans Strains Isolated from a Cr(VI)-Contaminated Site and for Type Strain R7.</title>
        <authorList>
            <person name="Brown S.D."/>
            <person name="Podar M."/>
            <person name="Klingeman D.M."/>
            <person name="Johnson C.M."/>
            <person name="Yang Z.K."/>
            <person name="Utturkar S.M."/>
            <person name="Land M.L."/>
            <person name="Mosher J.J."/>
            <person name="Hurt R.A.Jr."/>
            <person name="Phelps T.J."/>
            <person name="Palumbo A.V."/>
            <person name="Arkin A.P."/>
            <person name="Hazen T.C."/>
            <person name="Elias D.A."/>
        </authorList>
    </citation>
    <scope>NUCLEOTIDE SEQUENCE [LARGE SCALE GENOMIC DNA]</scope>
    <source>
        <strain evidence="1 2">B4</strain>
    </source>
</reference>
<dbReference type="NCBIfam" id="TIGR00099">
    <property type="entry name" value="Cof-subfamily"/>
    <property type="match status" value="1"/>
</dbReference>
<keyword evidence="2" id="KW-1185">Reference proteome</keyword>
<accession>I9LEW5</accession>
<dbReference type="AlphaFoldDB" id="I9LEW5"/>
<dbReference type="Gene3D" id="3.40.50.1000">
    <property type="entry name" value="HAD superfamily/HAD-like"/>
    <property type="match status" value="1"/>
</dbReference>
<evidence type="ECO:0000313" key="2">
    <source>
        <dbReference type="Proteomes" id="UP000004324"/>
    </source>
</evidence>
<dbReference type="InterPro" id="IPR023214">
    <property type="entry name" value="HAD_sf"/>
</dbReference>
<protein>
    <submittedName>
        <fullName evidence="1">Cof-like hydrolase</fullName>
    </submittedName>
</protein>
<dbReference type="EMBL" id="AKVJ01000022">
    <property type="protein sequence ID" value="EIW18886.1"/>
    <property type="molecule type" value="Genomic_DNA"/>
</dbReference>
<comment type="caution">
    <text evidence="1">The sequence shown here is derived from an EMBL/GenBank/DDBJ whole genome shotgun (WGS) entry which is preliminary data.</text>
</comment>
<dbReference type="GO" id="GO:0016791">
    <property type="term" value="F:phosphatase activity"/>
    <property type="evidence" value="ECO:0007669"/>
    <property type="project" value="TreeGrafter"/>
</dbReference>
<dbReference type="SUPFAM" id="SSF56784">
    <property type="entry name" value="HAD-like"/>
    <property type="match status" value="1"/>
</dbReference>
<dbReference type="SFLD" id="SFLDS00003">
    <property type="entry name" value="Haloacid_Dehalogenase"/>
    <property type="match status" value="1"/>
</dbReference>
<dbReference type="InterPro" id="IPR006379">
    <property type="entry name" value="HAD-SF_hydro_IIB"/>
</dbReference>
<dbReference type="SFLD" id="SFLDG01144">
    <property type="entry name" value="C2.B.4:_PGP_Like"/>
    <property type="match status" value="1"/>
</dbReference>
<dbReference type="PATRIC" id="fig|1149862.3.peg.1834"/>
<gene>
    <name evidence="1" type="ORF">FB4_0411</name>
</gene>
<keyword evidence="1" id="KW-0378">Hydrolase</keyword>
<dbReference type="PANTHER" id="PTHR10000">
    <property type="entry name" value="PHOSPHOSERINE PHOSPHATASE"/>
    <property type="match status" value="1"/>
</dbReference>